<gene>
    <name evidence="2" type="ORF">NCG91_03565</name>
</gene>
<dbReference type="SUPFAM" id="SSF160631">
    <property type="entry name" value="SMI1/KNR4-like"/>
    <property type="match status" value="1"/>
</dbReference>
<comment type="caution">
    <text evidence="2">The sequence shown here is derived from an EMBL/GenBank/DDBJ whole genome shotgun (WGS) entry which is preliminary data.</text>
</comment>
<dbReference type="InterPro" id="IPR037883">
    <property type="entry name" value="Knr4/Smi1-like_sf"/>
</dbReference>
<accession>A0ABT0WN05</accession>
<dbReference type="InterPro" id="IPR018958">
    <property type="entry name" value="Knr4/Smi1-like_dom"/>
</dbReference>
<proteinExistence type="predicted"/>
<dbReference type="Proteomes" id="UP001202243">
    <property type="component" value="Unassembled WGS sequence"/>
</dbReference>
<sequence>MRLAPVIAAVAPYWRANPGATPASLAAIEQAMGLPLPPDLHDFLCWSDGGAGDVDGQSLSLWPARELVALNGAYQLQRYLGGQCLGIGSDGGPLCLLLDYRAGAAPALAYVNFGDLDPTEVRVIAPAFGEGMALLAAGLRLD</sequence>
<dbReference type="Gene3D" id="3.40.1580.10">
    <property type="entry name" value="SMI1/KNR4-like"/>
    <property type="match status" value="1"/>
</dbReference>
<dbReference type="Pfam" id="PF09346">
    <property type="entry name" value="SMI1_KNR4"/>
    <property type="match status" value="1"/>
</dbReference>
<reference evidence="2 3" key="1">
    <citation type="submission" date="2022-06" db="EMBL/GenBank/DDBJ databases">
        <title>Janthinobacterium kumbetensis sp. nov., isolated from spring water in Turkey.</title>
        <authorList>
            <person name="Inan Bektas K."/>
            <person name="Belduz A.A."/>
            <person name="Canakci S."/>
            <person name="Nalcaoglu A."/>
            <person name="Ceylan E."/>
            <person name="Kati H."/>
        </authorList>
    </citation>
    <scope>NUCLEOTIDE SEQUENCE [LARGE SCALE GENOMIC DNA]</scope>
    <source>
        <strain evidence="2 3">GK</strain>
    </source>
</reference>
<dbReference type="SMART" id="SM00860">
    <property type="entry name" value="SMI1_KNR4"/>
    <property type="match status" value="1"/>
</dbReference>
<protein>
    <submittedName>
        <fullName evidence="2">SMI1/KNR4 family protein</fullName>
    </submittedName>
</protein>
<evidence type="ECO:0000313" key="3">
    <source>
        <dbReference type="Proteomes" id="UP001202243"/>
    </source>
</evidence>
<evidence type="ECO:0000259" key="1">
    <source>
        <dbReference type="SMART" id="SM00860"/>
    </source>
</evidence>
<name>A0ABT0WN05_9BURK</name>
<dbReference type="RefSeq" id="WP_251348598.1">
    <property type="nucleotide sequence ID" value="NZ_JAMQGR010000001.1"/>
</dbReference>
<organism evidence="2 3">
    <name type="scientific">Janthinobacterium kumbetense</name>
    <dbReference type="NCBI Taxonomy" id="2950280"/>
    <lineage>
        <taxon>Bacteria</taxon>
        <taxon>Pseudomonadati</taxon>
        <taxon>Pseudomonadota</taxon>
        <taxon>Betaproteobacteria</taxon>
        <taxon>Burkholderiales</taxon>
        <taxon>Oxalobacteraceae</taxon>
        <taxon>Janthinobacterium</taxon>
    </lineage>
</organism>
<dbReference type="EMBL" id="JAMQGR010000001">
    <property type="protein sequence ID" value="MCM2564662.1"/>
    <property type="molecule type" value="Genomic_DNA"/>
</dbReference>
<keyword evidence="3" id="KW-1185">Reference proteome</keyword>
<evidence type="ECO:0000313" key="2">
    <source>
        <dbReference type="EMBL" id="MCM2564662.1"/>
    </source>
</evidence>
<feature type="domain" description="Knr4/Smi1-like" evidence="1">
    <location>
        <begin position="19"/>
        <end position="134"/>
    </location>
</feature>